<evidence type="ECO:0000259" key="1">
    <source>
        <dbReference type="Pfam" id="PF25907"/>
    </source>
</evidence>
<dbReference type="Proteomes" id="UP000800094">
    <property type="component" value="Unassembled WGS sequence"/>
</dbReference>
<proteinExistence type="predicted"/>
<dbReference type="OrthoDB" id="202840at2759"/>
<accession>A0A6A6IF94</accession>
<dbReference type="Pfam" id="PF25907">
    <property type="entry name" value="DUF7962"/>
    <property type="match status" value="1"/>
</dbReference>
<dbReference type="InterPro" id="IPR036282">
    <property type="entry name" value="Glutathione-S-Trfase_C_sf"/>
</dbReference>
<organism evidence="2 3">
    <name type="scientific">Trematosphaeria pertusa</name>
    <dbReference type="NCBI Taxonomy" id="390896"/>
    <lineage>
        <taxon>Eukaryota</taxon>
        <taxon>Fungi</taxon>
        <taxon>Dikarya</taxon>
        <taxon>Ascomycota</taxon>
        <taxon>Pezizomycotina</taxon>
        <taxon>Dothideomycetes</taxon>
        <taxon>Pleosporomycetidae</taxon>
        <taxon>Pleosporales</taxon>
        <taxon>Massarineae</taxon>
        <taxon>Trematosphaeriaceae</taxon>
        <taxon>Trematosphaeria</taxon>
    </lineage>
</organism>
<sequence length="321" mass="35555">MLPRPLLTKTFALAYRKIPVLAIGREIYCDTSLIIEALEHFFPAAEGWGTVYPKFDGLEEWVYKGLVRGFASFWTDGPLFRTTTGLIPPSVWRSSFGTDRSQLIGHTLNPDKLGAKIPLNLSNLDLHLSILEPTFKNSLWALPTKQPSLADISLYYQLRWGLDISGGKGIYDLTAGGAQDTQEQVADVVFNAERYPGVWAWFQRLEAWLAGLKDLEVCVDGATPGWKETLRETELLAEDDLLVPVAVEQHPSLDVQRGLVQGALVSVAPEDTGRDHPTIGTLVKIGVEEVVIKPIVEGEIDVRIHFPRLGFVVKVAEGSRL</sequence>
<evidence type="ECO:0000313" key="3">
    <source>
        <dbReference type="Proteomes" id="UP000800094"/>
    </source>
</evidence>
<dbReference type="Gene3D" id="3.40.30.110">
    <property type="match status" value="2"/>
</dbReference>
<name>A0A6A6IF94_9PLEO</name>
<dbReference type="SUPFAM" id="SSF47616">
    <property type="entry name" value="GST C-terminal domain-like"/>
    <property type="match status" value="1"/>
</dbReference>
<dbReference type="RefSeq" id="XP_033684259.1">
    <property type="nucleotide sequence ID" value="XM_033821971.1"/>
</dbReference>
<reference evidence="2" key="1">
    <citation type="journal article" date="2020" name="Stud. Mycol.">
        <title>101 Dothideomycetes genomes: a test case for predicting lifestyles and emergence of pathogens.</title>
        <authorList>
            <person name="Haridas S."/>
            <person name="Albert R."/>
            <person name="Binder M."/>
            <person name="Bloem J."/>
            <person name="Labutti K."/>
            <person name="Salamov A."/>
            <person name="Andreopoulos B."/>
            <person name="Baker S."/>
            <person name="Barry K."/>
            <person name="Bills G."/>
            <person name="Bluhm B."/>
            <person name="Cannon C."/>
            <person name="Castanera R."/>
            <person name="Culley D."/>
            <person name="Daum C."/>
            <person name="Ezra D."/>
            <person name="Gonzalez J."/>
            <person name="Henrissat B."/>
            <person name="Kuo A."/>
            <person name="Liang C."/>
            <person name="Lipzen A."/>
            <person name="Lutzoni F."/>
            <person name="Magnuson J."/>
            <person name="Mondo S."/>
            <person name="Nolan M."/>
            <person name="Ohm R."/>
            <person name="Pangilinan J."/>
            <person name="Park H.-J."/>
            <person name="Ramirez L."/>
            <person name="Alfaro M."/>
            <person name="Sun H."/>
            <person name="Tritt A."/>
            <person name="Yoshinaga Y."/>
            <person name="Zwiers L.-H."/>
            <person name="Turgeon B."/>
            <person name="Goodwin S."/>
            <person name="Spatafora J."/>
            <person name="Crous P."/>
            <person name="Grigoriev I."/>
        </authorList>
    </citation>
    <scope>NUCLEOTIDE SEQUENCE</scope>
    <source>
        <strain evidence="2">CBS 122368</strain>
    </source>
</reference>
<protein>
    <recommendedName>
        <fullName evidence="1">DUF7962 domain-containing protein</fullName>
    </recommendedName>
</protein>
<feature type="domain" description="DUF7962" evidence="1">
    <location>
        <begin position="93"/>
        <end position="166"/>
    </location>
</feature>
<dbReference type="EMBL" id="ML987195">
    <property type="protein sequence ID" value="KAF2249255.1"/>
    <property type="molecule type" value="Genomic_DNA"/>
</dbReference>
<gene>
    <name evidence="2" type="ORF">BU26DRAFT_315360</name>
</gene>
<dbReference type="InterPro" id="IPR058268">
    <property type="entry name" value="DUF7962"/>
</dbReference>
<keyword evidence="3" id="KW-1185">Reference proteome</keyword>
<dbReference type="GeneID" id="54575301"/>
<evidence type="ECO:0000313" key="2">
    <source>
        <dbReference type="EMBL" id="KAF2249255.1"/>
    </source>
</evidence>
<dbReference type="AlphaFoldDB" id="A0A6A6IF94"/>